<dbReference type="EMBL" id="LCTW02000004">
    <property type="protein sequence ID" value="KXX83075.1"/>
    <property type="molecule type" value="Genomic_DNA"/>
</dbReference>
<evidence type="ECO:0000313" key="2">
    <source>
        <dbReference type="Proteomes" id="UP000078237"/>
    </source>
</evidence>
<evidence type="ECO:0000313" key="1">
    <source>
        <dbReference type="EMBL" id="KXX83075.1"/>
    </source>
</evidence>
<keyword evidence="2" id="KW-1185">Reference proteome</keyword>
<reference evidence="1 2" key="1">
    <citation type="journal article" date="2016" name="Genome Announc.">
        <title>Genome Sequence of Madurella mycetomatis mm55, Isolated from a Human Mycetoma Case in Sudan.</title>
        <authorList>
            <person name="Smit S."/>
            <person name="Derks M.F."/>
            <person name="Bervoets S."/>
            <person name="Fahal A."/>
            <person name="van Leeuwen W."/>
            <person name="van Belkum A."/>
            <person name="van de Sande W.W."/>
        </authorList>
    </citation>
    <scope>NUCLEOTIDE SEQUENCE [LARGE SCALE GENOMIC DNA]</scope>
    <source>
        <strain evidence="2">mm55</strain>
    </source>
</reference>
<comment type="caution">
    <text evidence="1">The sequence shown here is derived from an EMBL/GenBank/DDBJ whole genome shotgun (WGS) entry which is preliminary data.</text>
</comment>
<dbReference type="AlphaFoldDB" id="A0A175WHM0"/>
<gene>
    <name evidence="1" type="ORF">MMYC01_200486</name>
</gene>
<dbReference type="Proteomes" id="UP000078237">
    <property type="component" value="Unassembled WGS sequence"/>
</dbReference>
<dbReference type="STRING" id="100816.A0A175WHM0"/>
<dbReference type="VEuPathDB" id="FungiDB:MMYC01_200486"/>
<sequence>MLGEIPCHIIAALITNIDTLCYLGTLRYGFGRQMSTLDAPTLMIFKIPFVVLRLGGLEKHGISCSVFEPDDTPDAHAQGYPLKIFPGTVPDLQYRITPELFTEFEVGRPRPSWSRHPSTPSTVGSLPAVLSVGLGRTRLAGGS</sequence>
<name>A0A175WHM0_9PEZI</name>
<organism evidence="1 2">
    <name type="scientific">Madurella mycetomatis</name>
    <dbReference type="NCBI Taxonomy" id="100816"/>
    <lineage>
        <taxon>Eukaryota</taxon>
        <taxon>Fungi</taxon>
        <taxon>Dikarya</taxon>
        <taxon>Ascomycota</taxon>
        <taxon>Pezizomycotina</taxon>
        <taxon>Sordariomycetes</taxon>
        <taxon>Sordariomycetidae</taxon>
        <taxon>Sordariales</taxon>
        <taxon>Sordariales incertae sedis</taxon>
        <taxon>Madurella</taxon>
    </lineage>
</organism>
<accession>A0A175WHM0</accession>
<proteinExistence type="predicted"/>
<protein>
    <submittedName>
        <fullName evidence="1">Uncharacterized protein</fullName>
    </submittedName>
</protein>